<evidence type="ECO:0000259" key="1">
    <source>
        <dbReference type="Pfam" id="PF11716"/>
    </source>
</evidence>
<gene>
    <name evidence="2" type="ORF">RM479_13325</name>
</gene>
<dbReference type="GO" id="GO:0016853">
    <property type="term" value="F:isomerase activity"/>
    <property type="evidence" value="ECO:0007669"/>
    <property type="project" value="UniProtKB-KW"/>
</dbReference>
<keyword evidence="3" id="KW-1185">Reference proteome</keyword>
<comment type="caution">
    <text evidence="2">The sequence shown here is derived from an EMBL/GenBank/DDBJ whole genome shotgun (WGS) entry which is preliminary data.</text>
</comment>
<dbReference type="InterPro" id="IPR017517">
    <property type="entry name" value="Maleyloyr_isom"/>
</dbReference>
<dbReference type="InterPro" id="IPR034660">
    <property type="entry name" value="DinB/YfiT-like"/>
</dbReference>
<dbReference type="SUPFAM" id="SSF109854">
    <property type="entry name" value="DinB/YfiT-like putative metalloenzymes"/>
    <property type="match status" value="1"/>
</dbReference>
<feature type="domain" description="Mycothiol-dependent maleylpyruvate isomerase metal-binding" evidence="1">
    <location>
        <begin position="12"/>
        <end position="96"/>
    </location>
</feature>
<keyword evidence="2" id="KW-0413">Isomerase</keyword>
<name>A0ABU2M9V7_9ACTN</name>
<proteinExistence type="predicted"/>
<protein>
    <submittedName>
        <fullName evidence="2">Maleylpyruvate isomerase family mycothiol-dependent enzyme</fullName>
    </submittedName>
</protein>
<sequence>MDSVLIYSEVQGRLLALADELDAAALDTTVPACPAWTVRQTYAHLAGLCVDVAAGTFTPPATDEVTARQVAEREGRDIAALCDEWRAATPALLDLLGTETRLRYRLPAVDVWTHENDIHGALGMAPATGHADALLDFALTGLGRAWAGRTPGLTVTATDVDRSWTMGEGDGPHWRGTAFELYRALMGRRTPGQIAAMDWTGDPAPILGDLSLLPAAEEPLGV</sequence>
<dbReference type="NCBIfam" id="TIGR03083">
    <property type="entry name" value="maleylpyruvate isomerase family mycothiol-dependent enzyme"/>
    <property type="match status" value="1"/>
</dbReference>
<dbReference type="Pfam" id="PF11716">
    <property type="entry name" value="MDMPI_N"/>
    <property type="match status" value="1"/>
</dbReference>
<dbReference type="InterPro" id="IPR024344">
    <property type="entry name" value="MDMPI_metal-binding"/>
</dbReference>
<reference evidence="3" key="1">
    <citation type="submission" date="2023-07" db="EMBL/GenBank/DDBJ databases">
        <title>30 novel species of actinomycetes from the DSMZ collection.</title>
        <authorList>
            <person name="Nouioui I."/>
        </authorList>
    </citation>
    <scope>NUCLEOTIDE SEQUENCE [LARGE SCALE GENOMIC DNA]</scope>
    <source>
        <strain evidence="3">DSM 44743</strain>
    </source>
</reference>
<dbReference type="EMBL" id="JAVREP010000007">
    <property type="protein sequence ID" value="MDT0329394.1"/>
    <property type="molecule type" value="Genomic_DNA"/>
</dbReference>
<accession>A0ABU2M9V7</accession>
<evidence type="ECO:0000313" key="3">
    <source>
        <dbReference type="Proteomes" id="UP001183390"/>
    </source>
</evidence>
<evidence type="ECO:0000313" key="2">
    <source>
        <dbReference type="EMBL" id="MDT0329394.1"/>
    </source>
</evidence>
<dbReference type="Proteomes" id="UP001183390">
    <property type="component" value="Unassembled WGS sequence"/>
</dbReference>
<organism evidence="2 3">
    <name type="scientific">Nocardiopsis lambiniae</name>
    <dbReference type="NCBI Taxonomy" id="3075539"/>
    <lineage>
        <taxon>Bacteria</taxon>
        <taxon>Bacillati</taxon>
        <taxon>Actinomycetota</taxon>
        <taxon>Actinomycetes</taxon>
        <taxon>Streptosporangiales</taxon>
        <taxon>Nocardiopsidaceae</taxon>
        <taxon>Nocardiopsis</taxon>
    </lineage>
</organism>
<dbReference type="RefSeq" id="WP_311512036.1">
    <property type="nucleotide sequence ID" value="NZ_JAVREP010000007.1"/>
</dbReference>